<dbReference type="AlphaFoldDB" id="A0A371HJK8"/>
<feature type="region of interest" description="Disordered" evidence="1">
    <location>
        <begin position="19"/>
        <end position="64"/>
    </location>
</feature>
<comment type="caution">
    <text evidence="2">The sequence shown here is derived from an EMBL/GenBank/DDBJ whole genome shotgun (WGS) entry which is preliminary data.</text>
</comment>
<feature type="compositionally biased region" description="Basic and acidic residues" evidence="1">
    <location>
        <begin position="19"/>
        <end position="32"/>
    </location>
</feature>
<dbReference type="Proteomes" id="UP000257109">
    <property type="component" value="Unassembled WGS sequence"/>
</dbReference>
<organism evidence="2 3">
    <name type="scientific">Mucuna pruriens</name>
    <name type="common">Velvet bean</name>
    <name type="synonym">Dolichos pruriens</name>
    <dbReference type="NCBI Taxonomy" id="157652"/>
    <lineage>
        <taxon>Eukaryota</taxon>
        <taxon>Viridiplantae</taxon>
        <taxon>Streptophyta</taxon>
        <taxon>Embryophyta</taxon>
        <taxon>Tracheophyta</taxon>
        <taxon>Spermatophyta</taxon>
        <taxon>Magnoliopsida</taxon>
        <taxon>eudicotyledons</taxon>
        <taxon>Gunneridae</taxon>
        <taxon>Pentapetalae</taxon>
        <taxon>rosids</taxon>
        <taxon>fabids</taxon>
        <taxon>Fabales</taxon>
        <taxon>Fabaceae</taxon>
        <taxon>Papilionoideae</taxon>
        <taxon>50 kb inversion clade</taxon>
        <taxon>NPAAA clade</taxon>
        <taxon>indigoferoid/millettioid clade</taxon>
        <taxon>Phaseoleae</taxon>
        <taxon>Mucuna</taxon>
    </lineage>
</organism>
<accession>A0A371HJK8</accession>
<keyword evidence="3" id="KW-1185">Reference proteome</keyword>
<proteinExistence type="predicted"/>
<dbReference type="EMBL" id="QJKJ01002417">
    <property type="protein sequence ID" value="RDY02988.1"/>
    <property type="molecule type" value="Genomic_DNA"/>
</dbReference>
<sequence length="272" mass="31580">MGETLGDIARVVHPKWVEKENKEKQVQDETKKGAIAKSYKLQPNPDDLGPSRESRSRRSVPARPTPSYPYKAILLIKVEFCSTCVLCVRRHPLLTAIVDRCRLHSTVTIHHRLLPTAIDHHRLSPPTVDRRWKVLSQYPMTKSHHLPLSLPLPAVVHCYLPLSHCRSLPQAHRDLVWVHLRNERFSNLRKSKLFPYEDRPFNTIKKIMIILISFRCLRPMKGVIHLNTLDLNLRANSFEEGELDKDLGSLREDSQAYKGPLTRRKLRKLQKE</sequence>
<feature type="non-terminal residue" evidence="2">
    <location>
        <position position="272"/>
    </location>
</feature>
<evidence type="ECO:0000313" key="2">
    <source>
        <dbReference type="EMBL" id="RDY02988.1"/>
    </source>
</evidence>
<evidence type="ECO:0000256" key="1">
    <source>
        <dbReference type="SAM" id="MobiDB-lite"/>
    </source>
</evidence>
<reference evidence="2" key="1">
    <citation type="submission" date="2018-05" db="EMBL/GenBank/DDBJ databases">
        <title>Draft genome of Mucuna pruriens seed.</title>
        <authorList>
            <person name="Nnadi N.E."/>
            <person name="Vos R."/>
            <person name="Hasami M.H."/>
            <person name="Devisetty U.K."/>
            <person name="Aguiy J.C."/>
        </authorList>
    </citation>
    <scope>NUCLEOTIDE SEQUENCE [LARGE SCALE GENOMIC DNA]</scope>
    <source>
        <strain evidence="2">JCA_2017</strain>
    </source>
</reference>
<gene>
    <name evidence="2" type="ORF">CR513_13489</name>
</gene>
<name>A0A371HJK8_MUCPR</name>
<evidence type="ECO:0000313" key="3">
    <source>
        <dbReference type="Proteomes" id="UP000257109"/>
    </source>
</evidence>
<feature type="non-terminal residue" evidence="2">
    <location>
        <position position="1"/>
    </location>
</feature>
<protein>
    <submittedName>
        <fullName evidence="2">Uncharacterized protein</fullName>
    </submittedName>
</protein>